<dbReference type="PANTHER" id="PTHR12358:SF54">
    <property type="entry name" value="SPHINGOSINE KINASE RELATED PROTEIN"/>
    <property type="match status" value="1"/>
</dbReference>
<keyword evidence="7" id="KW-0443">Lipid metabolism</keyword>
<keyword evidence="5 10" id="KW-0418">Kinase</keyword>
<dbReference type="GO" id="GO:0016301">
    <property type="term" value="F:kinase activity"/>
    <property type="evidence" value="ECO:0007669"/>
    <property type="project" value="UniProtKB-KW"/>
</dbReference>
<dbReference type="Pfam" id="PF00781">
    <property type="entry name" value="DAGK_cat"/>
    <property type="match status" value="1"/>
</dbReference>
<dbReference type="Pfam" id="PF19279">
    <property type="entry name" value="YegS_C"/>
    <property type="match status" value="1"/>
</dbReference>
<comment type="cofactor">
    <cofactor evidence="1">
        <name>Mg(2+)</name>
        <dbReference type="ChEBI" id="CHEBI:18420"/>
    </cofactor>
</comment>
<evidence type="ECO:0000256" key="8">
    <source>
        <dbReference type="ARBA" id="ARBA00023264"/>
    </source>
</evidence>
<keyword evidence="6" id="KW-0067">ATP-binding</keyword>
<keyword evidence="7" id="KW-0444">Lipid biosynthesis</keyword>
<accession>A0A9D0ZBH8</accession>
<dbReference type="InterPro" id="IPR050187">
    <property type="entry name" value="Lipid_Phosphate_FormReg"/>
</dbReference>
<dbReference type="PROSITE" id="PS50146">
    <property type="entry name" value="DAGK"/>
    <property type="match status" value="1"/>
</dbReference>
<evidence type="ECO:0000259" key="9">
    <source>
        <dbReference type="PROSITE" id="PS50146"/>
    </source>
</evidence>
<evidence type="ECO:0000256" key="2">
    <source>
        <dbReference type="ARBA" id="ARBA00005983"/>
    </source>
</evidence>
<dbReference type="SMART" id="SM00046">
    <property type="entry name" value="DAGKc"/>
    <property type="match status" value="1"/>
</dbReference>
<evidence type="ECO:0000313" key="10">
    <source>
        <dbReference type="EMBL" id="HIQ72151.1"/>
    </source>
</evidence>
<evidence type="ECO:0000256" key="5">
    <source>
        <dbReference type="ARBA" id="ARBA00022777"/>
    </source>
</evidence>
<evidence type="ECO:0000256" key="6">
    <source>
        <dbReference type="ARBA" id="ARBA00022840"/>
    </source>
</evidence>
<name>A0A9D0ZBH8_9FIRM</name>
<dbReference type="GO" id="GO:0005524">
    <property type="term" value="F:ATP binding"/>
    <property type="evidence" value="ECO:0007669"/>
    <property type="project" value="UniProtKB-KW"/>
</dbReference>
<protein>
    <submittedName>
        <fullName evidence="10">Diacylglycerol kinase family lipid kinase</fullName>
    </submittedName>
</protein>
<dbReference type="InterPro" id="IPR017438">
    <property type="entry name" value="ATP-NAD_kinase_N"/>
</dbReference>
<dbReference type="InterPro" id="IPR001206">
    <property type="entry name" value="Diacylglycerol_kinase_cat_dom"/>
</dbReference>
<keyword evidence="3" id="KW-0808">Transferase</keyword>
<comment type="similarity">
    <text evidence="2">Belongs to the diacylglycerol/lipid kinase family.</text>
</comment>
<proteinExistence type="inferred from homology"/>
<dbReference type="SUPFAM" id="SSF111331">
    <property type="entry name" value="NAD kinase/diacylglycerol kinase-like"/>
    <property type="match status" value="1"/>
</dbReference>
<evidence type="ECO:0000256" key="3">
    <source>
        <dbReference type="ARBA" id="ARBA00022679"/>
    </source>
</evidence>
<dbReference type="Proteomes" id="UP000886887">
    <property type="component" value="Unassembled WGS sequence"/>
</dbReference>
<evidence type="ECO:0000256" key="1">
    <source>
        <dbReference type="ARBA" id="ARBA00001946"/>
    </source>
</evidence>
<keyword evidence="8" id="KW-1208">Phospholipid metabolism</keyword>
<reference evidence="10" key="1">
    <citation type="submission" date="2020-10" db="EMBL/GenBank/DDBJ databases">
        <authorList>
            <person name="Gilroy R."/>
        </authorList>
    </citation>
    <scope>NUCLEOTIDE SEQUENCE</scope>
    <source>
        <strain evidence="10">ChiSxjej2B14-6234</strain>
    </source>
</reference>
<sequence length="290" mass="31069">MLYLIVNPVAAHGRCAQAAQELQALLRGMDIPFCVRTTQKPGQAERLAREAALEGARLVLCAGGDGTALEAARGLCSTQAALGVLPCGTGNDFARTLGLPAAPAEALRALLGGSARAVDVGSLNGQPFLNACGAGFDAQTVHAAQRAKRLGRGMLPYLYGVLDTLWHYRPLRMTVQADNAPPFFCECLLCLVANGQYIGGGMHVAPCARIDDGLLDLIYIDPLPRHMIVRLLPKLIRGEHMAYTQLVHHLRVRSARLECPGMLMQCDGELQTLDRASVSAMPARLLLQMP</sequence>
<dbReference type="GO" id="GO:0008654">
    <property type="term" value="P:phospholipid biosynthetic process"/>
    <property type="evidence" value="ECO:0007669"/>
    <property type="project" value="UniProtKB-KW"/>
</dbReference>
<keyword evidence="4" id="KW-0547">Nucleotide-binding</keyword>
<comment type="caution">
    <text evidence="10">The sequence shown here is derived from an EMBL/GenBank/DDBJ whole genome shotgun (WGS) entry which is preliminary data.</text>
</comment>
<dbReference type="InterPro" id="IPR016064">
    <property type="entry name" value="NAD/diacylglycerol_kinase_sf"/>
</dbReference>
<organism evidence="10 11">
    <name type="scientific">Candidatus Onthenecus intestinigallinarum</name>
    <dbReference type="NCBI Taxonomy" id="2840875"/>
    <lineage>
        <taxon>Bacteria</taxon>
        <taxon>Bacillati</taxon>
        <taxon>Bacillota</taxon>
        <taxon>Clostridia</taxon>
        <taxon>Eubacteriales</taxon>
        <taxon>Candidatus Onthenecus</taxon>
    </lineage>
</organism>
<gene>
    <name evidence="10" type="ORF">IAB73_08100</name>
</gene>
<dbReference type="NCBIfam" id="TIGR00147">
    <property type="entry name" value="YegS/Rv2252/BmrU family lipid kinase"/>
    <property type="match status" value="1"/>
</dbReference>
<dbReference type="InterPro" id="IPR005218">
    <property type="entry name" value="Diacylglycerol/lipid_kinase"/>
</dbReference>
<evidence type="ECO:0000313" key="11">
    <source>
        <dbReference type="Proteomes" id="UP000886887"/>
    </source>
</evidence>
<dbReference type="PANTHER" id="PTHR12358">
    <property type="entry name" value="SPHINGOSINE KINASE"/>
    <property type="match status" value="1"/>
</dbReference>
<dbReference type="AlphaFoldDB" id="A0A9D0ZBH8"/>
<reference evidence="10" key="2">
    <citation type="journal article" date="2021" name="PeerJ">
        <title>Extensive microbial diversity within the chicken gut microbiome revealed by metagenomics and culture.</title>
        <authorList>
            <person name="Gilroy R."/>
            <person name="Ravi A."/>
            <person name="Getino M."/>
            <person name="Pursley I."/>
            <person name="Horton D.L."/>
            <person name="Alikhan N.F."/>
            <person name="Baker D."/>
            <person name="Gharbi K."/>
            <person name="Hall N."/>
            <person name="Watson M."/>
            <person name="Adriaenssens E.M."/>
            <person name="Foster-Nyarko E."/>
            <person name="Jarju S."/>
            <person name="Secka A."/>
            <person name="Antonio M."/>
            <person name="Oren A."/>
            <person name="Chaudhuri R.R."/>
            <person name="La Ragione R."/>
            <person name="Hildebrand F."/>
            <person name="Pallen M.J."/>
        </authorList>
    </citation>
    <scope>NUCLEOTIDE SEQUENCE</scope>
    <source>
        <strain evidence="10">ChiSxjej2B14-6234</strain>
    </source>
</reference>
<keyword evidence="7" id="KW-0594">Phospholipid biosynthesis</keyword>
<evidence type="ECO:0000256" key="4">
    <source>
        <dbReference type="ARBA" id="ARBA00022741"/>
    </source>
</evidence>
<dbReference type="Gene3D" id="2.60.200.40">
    <property type="match status" value="1"/>
</dbReference>
<dbReference type="InterPro" id="IPR045540">
    <property type="entry name" value="YegS/DAGK_C"/>
</dbReference>
<dbReference type="Gene3D" id="3.40.50.10330">
    <property type="entry name" value="Probable inorganic polyphosphate/atp-NAD kinase, domain 1"/>
    <property type="match status" value="1"/>
</dbReference>
<dbReference type="EMBL" id="DVFJ01000029">
    <property type="protein sequence ID" value="HIQ72151.1"/>
    <property type="molecule type" value="Genomic_DNA"/>
</dbReference>
<evidence type="ECO:0000256" key="7">
    <source>
        <dbReference type="ARBA" id="ARBA00023209"/>
    </source>
</evidence>
<feature type="domain" description="DAGKc" evidence="9">
    <location>
        <begin position="1"/>
        <end position="127"/>
    </location>
</feature>